<organism evidence="2 3">
    <name type="scientific">Massilia solisilvae</name>
    <dbReference type="NCBI Taxonomy" id="1811225"/>
    <lineage>
        <taxon>Bacteria</taxon>
        <taxon>Pseudomonadati</taxon>
        <taxon>Pseudomonadota</taxon>
        <taxon>Betaproteobacteria</taxon>
        <taxon>Burkholderiales</taxon>
        <taxon>Oxalobacteraceae</taxon>
        <taxon>Telluria group</taxon>
        <taxon>Massilia</taxon>
    </lineage>
</organism>
<protein>
    <submittedName>
        <fullName evidence="2">Uncharacterized protein</fullName>
    </submittedName>
</protein>
<reference evidence="2 3" key="1">
    <citation type="submission" date="2022-08" db="EMBL/GenBank/DDBJ databases">
        <title>Reclassification of Massilia species as members of the genera Telluria, Duganella, Pseudoduganella, Mokoshia gen. nov. and Zemynaea gen. nov. using orthogonal and non-orthogonal genome-based approaches.</title>
        <authorList>
            <person name="Bowman J.P."/>
        </authorList>
    </citation>
    <scope>NUCLEOTIDE SEQUENCE [LARGE SCALE GENOMIC DNA]</scope>
    <source>
        <strain evidence="2 3">JCM 31607</strain>
    </source>
</reference>
<sequence length="373" mass="38124">MPITADSFVLLNSTPAKIAQLDAALQYLQLHSPEIAAPILAAAAESQVRIIFSDPKINPSDGYGEQQHVIVWDPDSALVVTDIRGNAVGVQSAANGLFHEVVHAIDINQAVREHIPNGQYGNDAEAVAVMYADAVAKDCGEIQRNNYEGSELSVSNVTEHTGDDGTGHQVWRQTNPVGQEETGPRYKAGDPAPGFGYAGNEHDNDPPASGGGGGGGSSGTDLPRGGGGSGGGSQGNDQPGDPGSVGTGDNDDPDHQPTNPGSGSGDDGTGEDEDGQVGSGIDNGPAKDGSGPGGGRNRDDHEADLHAKLGAGNSLTLHHQDSPSPHGLLPKAPVSTLIHQWTGNGGGFDHESTMHDAIVVGVPTAFDHIVALM</sequence>
<evidence type="ECO:0000256" key="1">
    <source>
        <dbReference type="SAM" id="MobiDB-lite"/>
    </source>
</evidence>
<evidence type="ECO:0000313" key="3">
    <source>
        <dbReference type="Proteomes" id="UP001205861"/>
    </source>
</evidence>
<name>A0ABT2BIM6_9BURK</name>
<dbReference type="RefSeq" id="WP_258855978.1">
    <property type="nucleotide sequence ID" value="NZ_JANUGV010000002.1"/>
</dbReference>
<dbReference type="EMBL" id="JANUGV010000002">
    <property type="protein sequence ID" value="MCS0608266.1"/>
    <property type="molecule type" value="Genomic_DNA"/>
</dbReference>
<dbReference type="Proteomes" id="UP001205861">
    <property type="component" value="Unassembled WGS sequence"/>
</dbReference>
<feature type="region of interest" description="Disordered" evidence="1">
    <location>
        <begin position="156"/>
        <end position="301"/>
    </location>
</feature>
<feature type="compositionally biased region" description="Gly residues" evidence="1">
    <location>
        <begin position="209"/>
        <end position="234"/>
    </location>
</feature>
<comment type="caution">
    <text evidence="2">The sequence shown here is derived from an EMBL/GenBank/DDBJ whole genome shotgun (WGS) entry which is preliminary data.</text>
</comment>
<keyword evidence="3" id="KW-1185">Reference proteome</keyword>
<evidence type="ECO:0000313" key="2">
    <source>
        <dbReference type="EMBL" id="MCS0608266.1"/>
    </source>
</evidence>
<accession>A0ABT2BIM6</accession>
<proteinExistence type="predicted"/>
<gene>
    <name evidence="2" type="ORF">NX773_08825</name>
</gene>